<dbReference type="InterPro" id="IPR036388">
    <property type="entry name" value="WH-like_DNA-bd_sf"/>
</dbReference>
<dbReference type="PANTHER" id="PTHR42756:SF1">
    <property type="entry name" value="TRANSCRIPTIONAL REPRESSOR OF EMRAB OPERON"/>
    <property type="match status" value="1"/>
</dbReference>
<evidence type="ECO:0000256" key="3">
    <source>
        <dbReference type="ARBA" id="ARBA00023163"/>
    </source>
</evidence>
<gene>
    <name evidence="5" type="ORF">FHX44_114613</name>
</gene>
<dbReference type="PANTHER" id="PTHR42756">
    <property type="entry name" value="TRANSCRIPTIONAL REGULATOR, MARR"/>
    <property type="match status" value="1"/>
</dbReference>
<dbReference type="Proteomes" id="UP000321261">
    <property type="component" value="Unassembled WGS sequence"/>
</dbReference>
<dbReference type="Pfam" id="PF12802">
    <property type="entry name" value="MarR_2"/>
    <property type="match status" value="1"/>
</dbReference>
<keyword evidence="3" id="KW-0804">Transcription</keyword>
<keyword evidence="1" id="KW-0805">Transcription regulation</keyword>
<dbReference type="Gene3D" id="1.10.10.10">
    <property type="entry name" value="Winged helix-like DNA-binding domain superfamily/Winged helix DNA-binding domain"/>
    <property type="match status" value="1"/>
</dbReference>
<dbReference type="GO" id="GO:0003677">
    <property type="term" value="F:DNA binding"/>
    <property type="evidence" value="ECO:0007669"/>
    <property type="project" value="UniProtKB-KW"/>
</dbReference>
<dbReference type="InterPro" id="IPR011991">
    <property type="entry name" value="ArsR-like_HTH"/>
</dbReference>
<dbReference type="InterPro" id="IPR036390">
    <property type="entry name" value="WH_DNA-bd_sf"/>
</dbReference>
<comment type="caution">
    <text evidence="5">The sequence shown here is derived from an EMBL/GenBank/DDBJ whole genome shotgun (WGS) entry which is preliminary data.</text>
</comment>
<keyword evidence="6" id="KW-1185">Reference proteome</keyword>
<evidence type="ECO:0000259" key="4">
    <source>
        <dbReference type="PROSITE" id="PS50995"/>
    </source>
</evidence>
<dbReference type="PROSITE" id="PS50995">
    <property type="entry name" value="HTH_MARR_2"/>
    <property type="match status" value="1"/>
</dbReference>
<evidence type="ECO:0000313" key="5">
    <source>
        <dbReference type="EMBL" id="TWF78690.1"/>
    </source>
</evidence>
<dbReference type="PRINTS" id="PR00598">
    <property type="entry name" value="HTHMARR"/>
</dbReference>
<name>A0A561SUZ8_9PSEU</name>
<dbReference type="CDD" id="cd00090">
    <property type="entry name" value="HTH_ARSR"/>
    <property type="match status" value="1"/>
</dbReference>
<evidence type="ECO:0000313" key="6">
    <source>
        <dbReference type="Proteomes" id="UP000321261"/>
    </source>
</evidence>
<feature type="domain" description="HTH marR-type" evidence="4">
    <location>
        <begin position="35"/>
        <end position="167"/>
    </location>
</feature>
<organism evidence="5 6">
    <name type="scientific">Pseudonocardia hierapolitana</name>
    <dbReference type="NCBI Taxonomy" id="1128676"/>
    <lineage>
        <taxon>Bacteria</taxon>
        <taxon>Bacillati</taxon>
        <taxon>Actinomycetota</taxon>
        <taxon>Actinomycetes</taxon>
        <taxon>Pseudonocardiales</taxon>
        <taxon>Pseudonocardiaceae</taxon>
        <taxon>Pseudonocardia</taxon>
    </lineage>
</organism>
<reference evidence="5 6" key="1">
    <citation type="submission" date="2019-06" db="EMBL/GenBank/DDBJ databases">
        <title>Sequencing the genomes of 1000 actinobacteria strains.</title>
        <authorList>
            <person name="Klenk H.-P."/>
        </authorList>
    </citation>
    <scope>NUCLEOTIDE SEQUENCE [LARGE SCALE GENOMIC DNA]</scope>
    <source>
        <strain evidence="5 6">DSM 45671</strain>
    </source>
</reference>
<dbReference type="AlphaFoldDB" id="A0A561SUZ8"/>
<evidence type="ECO:0000256" key="2">
    <source>
        <dbReference type="ARBA" id="ARBA00023125"/>
    </source>
</evidence>
<protein>
    <submittedName>
        <fullName evidence="5">DNA-binding MarR family transcriptional regulator</fullName>
    </submittedName>
</protein>
<dbReference type="SUPFAM" id="SSF46785">
    <property type="entry name" value="Winged helix' DNA-binding domain"/>
    <property type="match status" value="1"/>
</dbReference>
<dbReference type="InterPro" id="IPR000835">
    <property type="entry name" value="HTH_MarR-typ"/>
</dbReference>
<accession>A0A561SUZ8</accession>
<evidence type="ECO:0000256" key="1">
    <source>
        <dbReference type="ARBA" id="ARBA00023015"/>
    </source>
</evidence>
<sequence>MRYTYVVSHMNSRWNPYPERAMTTPTPHIPTTAGRGPMSYAIFQLARAHRGYAAAMLREMDLHPGQELLLMHLLDRDGQTQSELLESVGLDHSTVSKSLRRMQDAGLLIREPAEHDRRVMVVHLTDKGRAMREPIAAMWQALEEASARNLSAQQAESFVGSAYAIVDAINSRALPQEESE</sequence>
<proteinExistence type="predicted"/>
<dbReference type="SMART" id="SM00347">
    <property type="entry name" value="HTH_MARR"/>
    <property type="match status" value="1"/>
</dbReference>
<dbReference type="GO" id="GO:0003700">
    <property type="term" value="F:DNA-binding transcription factor activity"/>
    <property type="evidence" value="ECO:0007669"/>
    <property type="project" value="InterPro"/>
</dbReference>
<keyword evidence="2 5" id="KW-0238">DNA-binding</keyword>
<dbReference type="EMBL" id="VIWU01000001">
    <property type="protein sequence ID" value="TWF78690.1"/>
    <property type="molecule type" value="Genomic_DNA"/>
</dbReference>